<dbReference type="Gene3D" id="3.40.50.300">
    <property type="entry name" value="P-loop containing nucleotide triphosphate hydrolases"/>
    <property type="match status" value="1"/>
</dbReference>
<dbReference type="Gene3D" id="3.80.10.10">
    <property type="entry name" value="Ribonuclease Inhibitor"/>
    <property type="match status" value="2"/>
</dbReference>
<dbReference type="InterPro" id="IPR002182">
    <property type="entry name" value="NB-ARC"/>
</dbReference>
<evidence type="ECO:0000313" key="12">
    <source>
        <dbReference type="Proteomes" id="UP000027120"/>
    </source>
</evidence>
<dbReference type="Gene3D" id="1.10.10.10">
    <property type="entry name" value="Winged helix-like DNA-binding domain superfamily/Winged helix DNA-binding domain"/>
    <property type="match status" value="1"/>
</dbReference>
<name>A0A067EG41_CITSI</name>
<keyword evidence="4" id="KW-0547">Nucleotide-binding</keyword>
<keyword evidence="6" id="KW-0067">ATP-binding</keyword>
<keyword evidence="12" id="KW-1185">Reference proteome</keyword>
<dbReference type="InterPro" id="IPR042197">
    <property type="entry name" value="Apaf_helical"/>
</dbReference>
<evidence type="ECO:0000256" key="3">
    <source>
        <dbReference type="ARBA" id="ARBA00022737"/>
    </source>
</evidence>
<dbReference type="InterPro" id="IPR057135">
    <property type="entry name" value="At4g27190-like_LRR"/>
</dbReference>
<feature type="coiled-coil region" evidence="7">
    <location>
        <begin position="29"/>
        <end position="63"/>
    </location>
</feature>
<dbReference type="Pfam" id="PF13855">
    <property type="entry name" value="LRR_8"/>
    <property type="match status" value="1"/>
</dbReference>
<dbReference type="GO" id="GO:0043531">
    <property type="term" value="F:ADP binding"/>
    <property type="evidence" value="ECO:0007669"/>
    <property type="project" value="InterPro"/>
</dbReference>
<dbReference type="PANTHER" id="PTHR33463:SF220">
    <property type="entry name" value="NB-ARC DOMAIN-CONTAINING PROTEIN"/>
    <property type="match status" value="1"/>
</dbReference>
<evidence type="ECO:0000256" key="5">
    <source>
        <dbReference type="ARBA" id="ARBA00022821"/>
    </source>
</evidence>
<evidence type="ECO:0000259" key="9">
    <source>
        <dbReference type="Pfam" id="PF23247"/>
    </source>
</evidence>
<keyword evidence="2" id="KW-0433">Leucine-rich repeat</keyword>
<dbReference type="InterPro" id="IPR027417">
    <property type="entry name" value="P-loop_NTPase"/>
</dbReference>
<dbReference type="PaxDb" id="2711-XP_006465371.1"/>
<proteinExistence type="inferred from homology"/>
<feature type="domain" description="NB-ARC" evidence="8">
    <location>
        <begin position="162"/>
        <end position="337"/>
    </location>
</feature>
<dbReference type="SMR" id="A0A067EG41"/>
<dbReference type="InterPro" id="IPR036388">
    <property type="entry name" value="WH-like_DNA-bd_sf"/>
</dbReference>
<evidence type="ECO:0000259" key="10">
    <source>
        <dbReference type="Pfam" id="PF23559"/>
    </source>
</evidence>
<evidence type="ECO:0000256" key="4">
    <source>
        <dbReference type="ARBA" id="ARBA00022741"/>
    </source>
</evidence>
<feature type="domain" description="Disease resistance protein winged helix" evidence="10">
    <location>
        <begin position="423"/>
        <end position="482"/>
    </location>
</feature>
<dbReference type="PRINTS" id="PR00364">
    <property type="entry name" value="DISEASERSIST"/>
</dbReference>
<dbReference type="Pfam" id="PF00931">
    <property type="entry name" value="NB-ARC"/>
    <property type="match status" value="1"/>
</dbReference>
<reference evidence="11 12" key="1">
    <citation type="submission" date="2014-04" db="EMBL/GenBank/DDBJ databases">
        <authorList>
            <consortium name="International Citrus Genome Consortium"/>
            <person name="Gmitter F."/>
            <person name="Chen C."/>
            <person name="Farmerie W."/>
            <person name="Harkins T."/>
            <person name="Desany B."/>
            <person name="Mohiuddin M."/>
            <person name="Kodira C."/>
            <person name="Borodovsky M."/>
            <person name="Lomsadze A."/>
            <person name="Burns P."/>
            <person name="Jenkins J."/>
            <person name="Prochnik S."/>
            <person name="Shu S."/>
            <person name="Chapman J."/>
            <person name="Pitluck S."/>
            <person name="Schmutz J."/>
            <person name="Rokhsar D."/>
        </authorList>
    </citation>
    <scope>NUCLEOTIDE SEQUENCE</scope>
</reference>
<dbReference type="FunFam" id="1.10.10.10:FF:000322">
    <property type="entry name" value="Probable disease resistance protein At1g63360"/>
    <property type="match status" value="1"/>
</dbReference>
<dbReference type="SUPFAM" id="SSF52058">
    <property type="entry name" value="L domain-like"/>
    <property type="match status" value="1"/>
</dbReference>
<sequence length="896" mass="103084">MGNLLSSFLSSPESFRSILSYVGGEAKYVWALQVNLDALQAELDKLIRTKDDLLNKVELVEQQQPRARRTNQVKGWLQRVQETVTKVVDLQNVRDQELDRLCLGGFCSKDLASSYYFGKKVVTLTEQVILLKNERGEIKDIAEMVPEDAAVELALERTVVGQESMLDQVWRCITDQEKNRGIIGLYGTGGVGKTTLLKQVNNKFCIEQRQHHFDVVIWGVVSREPKLDKIQDAIGKRIGLSAESWMDKSLEEKALDISNILSRKKFVLLLDDIWQPIDLTELGIPLQSLNVSSKVVFTTRSLDVCGSMEADEKIEVKYLVHDEAWRLFQEKVGEATLRCHSDILELAQTLARECCGLPLALKTIGRAMAYKKNPDEWKYATKVLSTSPEKFSGMEENVFARLKFSYDSLPNYIIRSCFLYCSLFPEDYEVYKGDLIDYWTSEGFVDAFDEGYTIIGDLLRACLLEEVNDNHVKMHDVIRDMALWIACKIDKEEENFLVHAGALLTEAPKIKDWEGFKRISLMENNITSLSAIPNCPHLRTLLLYRNRISMITDGFFQFMPSLKVLNLGFNIFLNKLPSGLSSLISLEHLDLSFTVIRELPEEMKALVNLRYLNLEYVYLNRLPLQLLCNFTKLQALRMLGCSNYSGEEEDRVFFKDAEPFMKELLCLENLDLLSFTFDSWHAFETFLTFQKLLSCTESLELTKLYTPMSLNVLPLAYMKHLKNFLIQNCAFEELKIENAVEIQNLVQRGFRSLHTVFISDCSRLKELTWLVFAPNLKNIDVQNCNNMEEIISPGKLSEVSEIKERQNFLAELKFLCLKDLENLESIYFDPLPFPQLKEIEVTGCPKLKKLPLDSTRAMGHKIVVKGNIEWWVELQWEDRVTQRVFSTCFDPMEIVF</sequence>
<evidence type="ECO:0000256" key="1">
    <source>
        <dbReference type="ARBA" id="ARBA00008894"/>
    </source>
</evidence>
<evidence type="ECO:0000313" key="11">
    <source>
        <dbReference type="EMBL" id="KDO52865.1"/>
    </source>
</evidence>
<keyword evidence="5" id="KW-0611">Plant defense</keyword>
<feature type="domain" description="Disease resistance protein At4g27190-like leucine-rich repeats" evidence="9">
    <location>
        <begin position="740"/>
        <end position="850"/>
    </location>
</feature>
<evidence type="ECO:0000256" key="2">
    <source>
        <dbReference type="ARBA" id="ARBA00022614"/>
    </source>
</evidence>
<gene>
    <name evidence="11" type="ORF">CISIN_1g0026551mg</name>
</gene>
<dbReference type="InterPro" id="IPR050905">
    <property type="entry name" value="Plant_NBS-LRR"/>
</dbReference>
<accession>A0A067EG41</accession>
<dbReference type="EMBL" id="KK785025">
    <property type="protein sequence ID" value="KDO52865.1"/>
    <property type="molecule type" value="Genomic_DNA"/>
</dbReference>
<evidence type="ECO:0000256" key="6">
    <source>
        <dbReference type="ARBA" id="ARBA00022840"/>
    </source>
</evidence>
<dbReference type="Gene3D" id="1.10.8.430">
    <property type="entry name" value="Helical domain of apoptotic protease-activating factors"/>
    <property type="match status" value="1"/>
</dbReference>
<dbReference type="FunFam" id="3.40.50.300:FF:001091">
    <property type="entry name" value="Probable disease resistance protein At1g61300"/>
    <property type="match status" value="1"/>
</dbReference>
<dbReference type="SUPFAM" id="SSF52540">
    <property type="entry name" value="P-loop containing nucleoside triphosphate hydrolases"/>
    <property type="match status" value="1"/>
</dbReference>
<evidence type="ECO:0000256" key="7">
    <source>
        <dbReference type="SAM" id="Coils"/>
    </source>
</evidence>
<dbReference type="InterPro" id="IPR032675">
    <property type="entry name" value="LRR_dom_sf"/>
</dbReference>
<dbReference type="AlphaFoldDB" id="A0A067EG41"/>
<dbReference type="InterPro" id="IPR001611">
    <property type="entry name" value="Leu-rich_rpt"/>
</dbReference>
<dbReference type="Pfam" id="PF23559">
    <property type="entry name" value="WHD_DRP"/>
    <property type="match status" value="1"/>
</dbReference>
<keyword evidence="3" id="KW-0677">Repeat</keyword>
<dbReference type="FunFam" id="1.10.8.430:FF:000003">
    <property type="entry name" value="Probable disease resistance protein At5g66910"/>
    <property type="match status" value="1"/>
</dbReference>
<dbReference type="PANTHER" id="PTHR33463">
    <property type="entry name" value="NB-ARC DOMAIN-CONTAINING PROTEIN-RELATED"/>
    <property type="match status" value="1"/>
</dbReference>
<organism evidence="11 12">
    <name type="scientific">Citrus sinensis</name>
    <name type="common">Sweet orange</name>
    <name type="synonym">Citrus aurantium var. sinensis</name>
    <dbReference type="NCBI Taxonomy" id="2711"/>
    <lineage>
        <taxon>Eukaryota</taxon>
        <taxon>Viridiplantae</taxon>
        <taxon>Streptophyta</taxon>
        <taxon>Embryophyta</taxon>
        <taxon>Tracheophyta</taxon>
        <taxon>Spermatophyta</taxon>
        <taxon>Magnoliopsida</taxon>
        <taxon>eudicotyledons</taxon>
        <taxon>Gunneridae</taxon>
        <taxon>Pentapetalae</taxon>
        <taxon>rosids</taxon>
        <taxon>malvids</taxon>
        <taxon>Sapindales</taxon>
        <taxon>Rutaceae</taxon>
        <taxon>Aurantioideae</taxon>
        <taxon>Citrus</taxon>
    </lineage>
</organism>
<protein>
    <submittedName>
        <fullName evidence="11">Uncharacterized protein</fullName>
    </submittedName>
</protein>
<dbReference type="GO" id="GO:0005524">
    <property type="term" value="F:ATP binding"/>
    <property type="evidence" value="ECO:0007669"/>
    <property type="project" value="UniProtKB-KW"/>
</dbReference>
<dbReference type="InterPro" id="IPR058922">
    <property type="entry name" value="WHD_DRP"/>
</dbReference>
<dbReference type="InterPro" id="IPR003591">
    <property type="entry name" value="Leu-rich_rpt_typical-subtyp"/>
</dbReference>
<dbReference type="SMART" id="SM00369">
    <property type="entry name" value="LRR_TYP"/>
    <property type="match status" value="4"/>
</dbReference>
<evidence type="ECO:0000259" key="8">
    <source>
        <dbReference type="Pfam" id="PF00931"/>
    </source>
</evidence>
<dbReference type="GO" id="GO:0006952">
    <property type="term" value="P:defense response"/>
    <property type="evidence" value="ECO:0007669"/>
    <property type="project" value="UniProtKB-KW"/>
</dbReference>
<comment type="similarity">
    <text evidence="1">Belongs to the disease resistance NB-LRR family.</text>
</comment>
<dbReference type="eggNOG" id="KOG4658">
    <property type="taxonomic scope" value="Eukaryota"/>
</dbReference>
<keyword evidence="7" id="KW-0175">Coiled coil</keyword>
<dbReference type="Pfam" id="PF23247">
    <property type="entry name" value="LRR_RPS2"/>
    <property type="match status" value="1"/>
</dbReference>
<dbReference type="Proteomes" id="UP000027120">
    <property type="component" value="Unassembled WGS sequence"/>
</dbReference>